<organism evidence="5 6">
    <name type="scientific">Microbacterium testaceum (strain StLB037)</name>
    <dbReference type="NCBI Taxonomy" id="979556"/>
    <lineage>
        <taxon>Bacteria</taxon>
        <taxon>Bacillati</taxon>
        <taxon>Actinomycetota</taxon>
        <taxon>Actinomycetes</taxon>
        <taxon>Micrococcales</taxon>
        <taxon>Microbacteriaceae</taxon>
        <taxon>Microbacterium</taxon>
    </lineage>
</organism>
<dbReference type="RefSeq" id="WP_074695421.1">
    <property type="nucleotide sequence ID" value="NZ_FNJN01000004.1"/>
</dbReference>
<evidence type="ECO:0000313" key="6">
    <source>
        <dbReference type="Proteomes" id="UP000186456"/>
    </source>
</evidence>
<comment type="function">
    <text evidence="4">Methyltransferase required for the conversion of demethylmenaquinol (DMKH2) to menaquinol (MKH2).</text>
</comment>
<dbReference type="GO" id="GO:0032259">
    <property type="term" value="P:methylation"/>
    <property type="evidence" value="ECO:0007669"/>
    <property type="project" value="UniProtKB-KW"/>
</dbReference>
<evidence type="ECO:0000256" key="2">
    <source>
        <dbReference type="ARBA" id="ARBA00022679"/>
    </source>
</evidence>
<comment type="pathway">
    <text evidence="4">Quinol/quinone metabolism; menaquinone biosynthesis; menaquinol from 1,4-dihydroxy-2-naphthoate: step 2/2.</text>
</comment>
<feature type="binding site" evidence="4">
    <location>
        <position position="66"/>
    </location>
    <ligand>
        <name>S-adenosyl-L-methionine</name>
        <dbReference type="ChEBI" id="CHEBI:59789"/>
    </ligand>
</feature>
<keyword evidence="3 4" id="KW-0949">S-adenosyl-L-methionine</keyword>
<gene>
    <name evidence="4" type="primary">menG</name>
    <name evidence="5" type="ORF">SAMN04487788_2029</name>
</gene>
<dbReference type="Proteomes" id="UP000186456">
    <property type="component" value="Unassembled WGS sequence"/>
</dbReference>
<dbReference type="NCBIfam" id="TIGR01934">
    <property type="entry name" value="MenG_MenH_UbiE"/>
    <property type="match status" value="1"/>
</dbReference>
<feature type="binding site" evidence="4">
    <location>
        <begin position="109"/>
        <end position="110"/>
    </location>
    <ligand>
        <name>S-adenosyl-L-methionine</name>
        <dbReference type="ChEBI" id="CHEBI:59789"/>
    </ligand>
</feature>
<dbReference type="PROSITE" id="PS01184">
    <property type="entry name" value="UBIE_2"/>
    <property type="match status" value="1"/>
</dbReference>
<dbReference type="InterPro" id="IPR029063">
    <property type="entry name" value="SAM-dependent_MTases_sf"/>
</dbReference>
<keyword evidence="2 4" id="KW-0808">Transferase</keyword>
<dbReference type="EC" id="2.1.1.163" evidence="4"/>
<dbReference type="Gene3D" id="3.40.50.150">
    <property type="entry name" value="Vaccinia Virus protein VP39"/>
    <property type="match status" value="1"/>
</dbReference>
<dbReference type="GO" id="GO:0009234">
    <property type="term" value="P:menaquinone biosynthetic process"/>
    <property type="evidence" value="ECO:0007669"/>
    <property type="project" value="UniProtKB-UniRule"/>
</dbReference>
<sequence length="239" mass="26486">MSSDPNRADLGKDPKRVSGMFDQVAAAYDRTNSVLSLGNDRFWRVATLRAVAPQRGERILDLAAGTGTSSMAFVPSGAHVVAADFSRGMIEEGRRRHGDVPNLEFVQADATDLPFADGEFDAVTMSFGLRNVIDPRRALRELRRVTRPGGRIVVCEFSHPPSRAFNGLYRFYNDRVLPIVAKAVSSNAEAYDYLNESIRDWPDQPTLAGWMRDAGWDDVAYRNLTFGIVALHRGIRPAS</sequence>
<dbReference type="GO" id="GO:0043770">
    <property type="term" value="F:demethylmenaquinone methyltransferase activity"/>
    <property type="evidence" value="ECO:0007669"/>
    <property type="project" value="UniProtKB-UniRule"/>
</dbReference>
<dbReference type="SUPFAM" id="SSF53335">
    <property type="entry name" value="S-adenosyl-L-methionine-dependent methyltransferases"/>
    <property type="match status" value="1"/>
</dbReference>
<evidence type="ECO:0000313" key="5">
    <source>
        <dbReference type="EMBL" id="SDP08921.1"/>
    </source>
</evidence>
<dbReference type="PROSITE" id="PS01183">
    <property type="entry name" value="UBIE_1"/>
    <property type="match status" value="1"/>
</dbReference>
<dbReference type="InterPro" id="IPR004033">
    <property type="entry name" value="UbiE/COQ5_MeTrFase"/>
</dbReference>
<comment type="similarity">
    <text evidence="4">Belongs to the class I-like SAM-binding methyltransferase superfamily. MenG/UbiE family.</text>
</comment>
<dbReference type="HAMAP" id="MF_01813">
    <property type="entry name" value="MenG_UbiE_methyltr"/>
    <property type="match status" value="1"/>
</dbReference>
<keyword evidence="1 4" id="KW-0489">Methyltransferase</keyword>
<dbReference type="PANTHER" id="PTHR43591:SF24">
    <property type="entry name" value="2-METHOXY-6-POLYPRENYL-1,4-BENZOQUINOL METHYLASE, MITOCHONDRIAL"/>
    <property type="match status" value="1"/>
</dbReference>
<dbReference type="AlphaFoldDB" id="A0A1H0PUU0"/>
<dbReference type="PROSITE" id="PS51608">
    <property type="entry name" value="SAM_MT_UBIE"/>
    <property type="match status" value="1"/>
</dbReference>
<dbReference type="InterPro" id="IPR023576">
    <property type="entry name" value="UbiE/COQ5_MeTrFase_CS"/>
</dbReference>
<name>A0A1H0PUU0_MICTS</name>
<keyword evidence="4" id="KW-0474">Menaquinone biosynthesis</keyword>
<protein>
    <recommendedName>
        <fullName evidence="4">Demethylmenaquinone methyltransferase</fullName>
        <ecNumber evidence="4">2.1.1.163</ecNumber>
    </recommendedName>
</protein>
<dbReference type="UniPathway" id="UPA00079">
    <property type="reaction ID" value="UER00169"/>
</dbReference>
<evidence type="ECO:0000256" key="3">
    <source>
        <dbReference type="ARBA" id="ARBA00022691"/>
    </source>
</evidence>
<dbReference type="EMBL" id="FNJN01000004">
    <property type="protein sequence ID" value="SDP08921.1"/>
    <property type="molecule type" value="Genomic_DNA"/>
</dbReference>
<reference evidence="5 6" key="1">
    <citation type="submission" date="2016-10" db="EMBL/GenBank/DDBJ databases">
        <authorList>
            <person name="de Groot N.N."/>
        </authorList>
    </citation>
    <scope>NUCLEOTIDE SEQUENCE [LARGE SCALE GENOMIC DNA]</scope>
    <source>
        <strain evidence="5 6">StLB037</strain>
    </source>
</reference>
<proteinExistence type="inferred from homology"/>
<feature type="binding site" evidence="4">
    <location>
        <position position="84"/>
    </location>
    <ligand>
        <name>S-adenosyl-L-methionine</name>
        <dbReference type="ChEBI" id="CHEBI:59789"/>
    </ligand>
</feature>
<evidence type="ECO:0000256" key="4">
    <source>
        <dbReference type="HAMAP-Rule" id="MF_01813"/>
    </source>
</evidence>
<dbReference type="CDD" id="cd02440">
    <property type="entry name" value="AdoMet_MTases"/>
    <property type="match status" value="1"/>
</dbReference>
<comment type="catalytic activity">
    <reaction evidence="4">
        <text>a 2-demethylmenaquinol + S-adenosyl-L-methionine = a menaquinol + S-adenosyl-L-homocysteine + H(+)</text>
        <dbReference type="Rhea" id="RHEA:42640"/>
        <dbReference type="Rhea" id="RHEA-COMP:9539"/>
        <dbReference type="Rhea" id="RHEA-COMP:9563"/>
        <dbReference type="ChEBI" id="CHEBI:15378"/>
        <dbReference type="ChEBI" id="CHEBI:18151"/>
        <dbReference type="ChEBI" id="CHEBI:55437"/>
        <dbReference type="ChEBI" id="CHEBI:57856"/>
        <dbReference type="ChEBI" id="CHEBI:59789"/>
        <dbReference type="EC" id="2.1.1.163"/>
    </reaction>
</comment>
<dbReference type="Pfam" id="PF01209">
    <property type="entry name" value="Ubie_methyltran"/>
    <property type="match status" value="1"/>
</dbReference>
<dbReference type="NCBIfam" id="NF001241">
    <property type="entry name" value="PRK00216.1-2"/>
    <property type="match status" value="1"/>
</dbReference>
<accession>A0A1H0PUU0</accession>
<evidence type="ECO:0000256" key="1">
    <source>
        <dbReference type="ARBA" id="ARBA00022603"/>
    </source>
</evidence>
<dbReference type="PANTHER" id="PTHR43591">
    <property type="entry name" value="METHYLTRANSFERASE"/>
    <property type="match status" value="1"/>
</dbReference>
<feature type="binding site" evidence="4">
    <location>
        <position position="126"/>
    </location>
    <ligand>
        <name>S-adenosyl-L-methionine</name>
        <dbReference type="ChEBI" id="CHEBI:59789"/>
    </ligand>
</feature>